<accession>A0A5Q2QFN1</accession>
<proteinExistence type="inferred from homology"/>
<organism evidence="4 5">
    <name type="scientific">Litorivicinus lipolyticus</name>
    <dbReference type="NCBI Taxonomy" id="418701"/>
    <lineage>
        <taxon>Bacteria</taxon>
        <taxon>Pseudomonadati</taxon>
        <taxon>Pseudomonadota</taxon>
        <taxon>Gammaproteobacteria</taxon>
        <taxon>Oceanospirillales</taxon>
        <taxon>Litorivicinaceae</taxon>
        <taxon>Litorivicinus</taxon>
    </lineage>
</organism>
<dbReference type="KEGG" id="llp:GH975_09540"/>
<reference evidence="4 5" key="1">
    <citation type="submission" date="2019-11" db="EMBL/GenBank/DDBJ databases">
        <authorList>
            <person name="Khan S.A."/>
            <person name="Jeon C.O."/>
            <person name="Chun B.H."/>
        </authorList>
    </citation>
    <scope>NUCLEOTIDE SEQUENCE [LARGE SCALE GENOMIC DNA]</scope>
    <source>
        <strain evidence="4 5">IMCC 1097</strain>
    </source>
</reference>
<evidence type="ECO:0000313" key="5">
    <source>
        <dbReference type="Proteomes" id="UP000388235"/>
    </source>
</evidence>
<evidence type="ECO:0000313" key="4">
    <source>
        <dbReference type="EMBL" id="QGG80797.1"/>
    </source>
</evidence>
<dbReference type="InterPro" id="IPR038309">
    <property type="entry name" value="Rsd/AlgQ_sf"/>
</dbReference>
<dbReference type="AlphaFoldDB" id="A0A5Q2QFN1"/>
<gene>
    <name evidence="4" type="ORF">GH975_09540</name>
</gene>
<dbReference type="InterPro" id="IPR007448">
    <property type="entry name" value="Sigma70_reg_Rsd_AlgQ"/>
</dbReference>
<keyword evidence="5" id="KW-1185">Reference proteome</keyword>
<keyword evidence="1 3" id="KW-0805">Transcription regulation</keyword>
<evidence type="ECO:0000256" key="1">
    <source>
        <dbReference type="ARBA" id="ARBA00023015"/>
    </source>
</evidence>
<evidence type="ECO:0000256" key="3">
    <source>
        <dbReference type="RuleBase" id="RU004409"/>
    </source>
</evidence>
<evidence type="ECO:0000256" key="2">
    <source>
        <dbReference type="ARBA" id="ARBA00023163"/>
    </source>
</evidence>
<dbReference type="Proteomes" id="UP000388235">
    <property type="component" value="Chromosome"/>
</dbReference>
<dbReference type="RefSeq" id="WP_153714301.1">
    <property type="nucleotide sequence ID" value="NZ_CP045871.1"/>
</dbReference>
<protein>
    <submittedName>
        <fullName evidence="4">Rsd/AlgQ family anti-sigma factor</fullName>
    </submittedName>
</protein>
<dbReference type="Pfam" id="PF04353">
    <property type="entry name" value="Rsd_AlgQ"/>
    <property type="match status" value="1"/>
</dbReference>
<dbReference type="EMBL" id="CP045871">
    <property type="protein sequence ID" value="QGG80797.1"/>
    <property type="molecule type" value="Genomic_DNA"/>
</dbReference>
<dbReference type="Gene3D" id="1.20.120.1370">
    <property type="entry name" value="Regulator of RNA polymerase sigma(70) subunit, domain 4"/>
    <property type="match status" value="1"/>
</dbReference>
<dbReference type="GO" id="GO:0006355">
    <property type="term" value="P:regulation of DNA-templated transcription"/>
    <property type="evidence" value="ECO:0007669"/>
    <property type="project" value="InterPro"/>
</dbReference>
<keyword evidence="2 3" id="KW-0804">Transcription</keyword>
<comment type="similarity">
    <text evidence="3">Belongs to the Rsd/AlgQ family.</text>
</comment>
<sequence length="156" mass="17867">MLQTIERSDYDRRAPSQSRLFTLLDTRRQTWMLYSQLADARPFKSSSELDSLVHRFCQTLIDYTASAHFQLYHRLAEGTEARANLMAVAETIYPVIARSTDVILAFNDAFGEHDQLDGEALDAALSYLGETLVQRIELEDRILEAARHDRRSDTQA</sequence>
<dbReference type="OrthoDB" id="5567237at2"/>
<name>A0A5Q2QFN1_9GAMM</name>